<dbReference type="KEGG" id="cput:CONPUDRAFT_133014"/>
<evidence type="ECO:0000256" key="5">
    <source>
        <dbReference type="ARBA" id="ARBA00023180"/>
    </source>
</evidence>
<dbReference type="Pfam" id="PF05577">
    <property type="entry name" value="Peptidase_S28"/>
    <property type="match status" value="1"/>
</dbReference>
<evidence type="ECO:0000256" key="3">
    <source>
        <dbReference type="ARBA" id="ARBA00022729"/>
    </source>
</evidence>
<dbReference type="InterPro" id="IPR029058">
    <property type="entry name" value="AB_hydrolase_fold"/>
</dbReference>
<keyword evidence="2" id="KW-0645">Protease</keyword>
<feature type="signal peptide" evidence="6">
    <location>
        <begin position="1"/>
        <end position="30"/>
    </location>
</feature>
<dbReference type="GO" id="GO:0006508">
    <property type="term" value="P:proteolysis"/>
    <property type="evidence" value="ECO:0007669"/>
    <property type="project" value="UniProtKB-KW"/>
</dbReference>
<evidence type="ECO:0000256" key="1">
    <source>
        <dbReference type="ARBA" id="ARBA00011079"/>
    </source>
</evidence>
<sequence length="537" mass="57804">MVSKSWGRSLLLALPLASAVANAALDQVLAKGRPVIPRLAPPQRQIVDQQGAPVNLSTVYTFDQLIDHANPALGTFKQRYWTSNEYYKTGGPVVLMTPGETNADGYESMLTNVSVNGLIAQQNNGAVVVIEHRFFGQSNPYGNLTAQSLRYLTIAQAIDDLAHFAQTVDLPWAGGDAVKPDKTPWVLTGGSYAGALTSWTMVKKPDVFYAGWSSSGVVEAITDYYAYFTPILEHMPKNCSADVQAVVGYLDQLNSTSNATGIQTMQDTFGLGNLTHADDFALALTYNLADWQELQPDSGANQTFYRFCDALEVNAGGESAGEQGWGVEHAVQAWGSFWKAEYYNKTCGTADVETCLGTYNASAAQYTNTTVDNATRSWMWMVCNQVGYYQVGPPADQPAIVSRLVTVADQERTCVSYFPQAFPGGPPAPTVAQTNAEYMGWNVSVPRLFFANGLRDPWRGATVSADARGRGANANADTNTSSRWQPVYEGDGFHCSDLSVRNGAVDATVAGVQRAGLGYVRAWLGGFRASGGAAGDL</sequence>
<keyword evidence="5" id="KW-0325">Glycoprotein</keyword>
<dbReference type="Gene3D" id="3.40.50.1820">
    <property type="entry name" value="alpha/beta hydrolase"/>
    <property type="match status" value="2"/>
</dbReference>
<gene>
    <name evidence="7" type="ORF">CONPUDRAFT_133014</name>
</gene>
<dbReference type="RefSeq" id="XP_007775367.1">
    <property type="nucleotide sequence ID" value="XM_007777177.1"/>
</dbReference>
<feature type="chain" id="PRO_5004455468" evidence="6">
    <location>
        <begin position="31"/>
        <end position="537"/>
    </location>
</feature>
<evidence type="ECO:0000256" key="2">
    <source>
        <dbReference type="ARBA" id="ARBA00022670"/>
    </source>
</evidence>
<keyword evidence="8" id="KW-1185">Reference proteome</keyword>
<dbReference type="PANTHER" id="PTHR11010">
    <property type="entry name" value="PROTEASE S28 PRO-X CARBOXYPEPTIDASE-RELATED"/>
    <property type="match status" value="1"/>
</dbReference>
<dbReference type="SUPFAM" id="SSF53474">
    <property type="entry name" value="alpha/beta-Hydrolases"/>
    <property type="match status" value="1"/>
</dbReference>
<dbReference type="PANTHER" id="PTHR11010:SF23">
    <property type="entry name" value="SERINE PEPTIDASE"/>
    <property type="match status" value="1"/>
</dbReference>
<reference evidence="8" key="1">
    <citation type="journal article" date="2012" name="Science">
        <title>The Paleozoic origin of enzymatic lignin decomposition reconstructed from 31 fungal genomes.</title>
        <authorList>
            <person name="Floudas D."/>
            <person name="Binder M."/>
            <person name="Riley R."/>
            <person name="Barry K."/>
            <person name="Blanchette R.A."/>
            <person name="Henrissat B."/>
            <person name="Martinez A.T."/>
            <person name="Otillar R."/>
            <person name="Spatafora J.W."/>
            <person name="Yadav J.S."/>
            <person name="Aerts A."/>
            <person name="Benoit I."/>
            <person name="Boyd A."/>
            <person name="Carlson A."/>
            <person name="Copeland A."/>
            <person name="Coutinho P.M."/>
            <person name="de Vries R.P."/>
            <person name="Ferreira P."/>
            <person name="Findley K."/>
            <person name="Foster B."/>
            <person name="Gaskell J."/>
            <person name="Glotzer D."/>
            <person name="Gorecki P."/>
            <person name="Heitman J."/>
            <person name="Hesse C."/>
            <person name="Hori C."/>
            <person name="Igarashi K."/>
            <person name="Jurgens J.A."/>
            <person name="Kallen N."/>
            <person name="Kersten P."/>
            <person name="Kohler A."/>
            <person name="Kuees U."/>
            <person name="Kumar T.K.A."/>
            <person name="Kuo A."/>
            <person name="LaButti K."/>
            <person name="Larrondo L.F."/>
            <person name="Lindquist E."/>
            <person name="Ling A."/>
            <person name="Lombard V."/>
            <person name="Lucas S."/>
            <person name="Lundell T."/>
            <person name="Martin R."/>
            <person name="McLaughlin D.J."/>
            <person name="Morgenstern I."/>
            <person name="Morin E."/>
            <person name="Murat C."/>
            <person name="Nagy L.G."/>
            <person name="Nolan M."/>
            <person name="Ohm R.A."/>
            <person name="Patyshakuliyeva A."/>
            <person name="Rokas A."/>
            <person name="Ruiz-Duenas F.J."/>
            <person name="Sabat G."/>
            <person name="Salamov A."/>
            <person name="Samejima M."/>
            <person name="Schmutz J."/>
            <person name="Slot J.C."/>
            <person name="St John F."/>
            <person name="Stenlid J."/>
            <person name="Sun H."/>
            <person name="Sun S."/>
            <person name="Syed K."/>
            <person name="Tsang A."/>
            <person name="Wiebenga A."/>
            <person name="Young D."/>
            <person name="Pisabarro A."/>
            <person name="Eastwood D.C."/>
            <person name="Martin F."/>
            <person name="Cullen D."/>
            <person name="Grigoriev I.V."/>
            <person name="Hibbett D.S."/>
        </authorList>
    </citation>
    <scope>NUCLEOTIDE SEQUENCE [LARGE SCALE GENOMIC DNA]</scope>
    <source>
        <strain evidence="8">RWD-64-598 SS2</strain>
    </source>
</reference>
<dbReference type="InterPro" id="IPR008758">
    <property type="entry name" value="Peptidase_S28"/>
</dbReference>
<organism evidence="7 8">
    <name type="scientific">Coniophora puteana (strain RWD-64-598)</name>
    <name type="common">Brown rot fungus</name>
    <dbReference type="NCBI Taxonomy" id="741705"/>
    <lineage>
        <taxon>Eukaryota</taxon>
        <taxon>Fungi</taxon>
        <taxon>Dikarya</taxon>
        <taxon>Basidiomycota</taxon>
        <taxon>Agaricomycotina</taxon>
        <taxon>Agaricomycetes</taxon>
        <taxon>Agaricomycetidae</taxon>
        <taxon>Boletales</taxon>
        <taxon>Coniophorineae</taxon>
        <taxon>Coniophoraceae</taxon>
        <taxon>Coniophora</taxon>
    </lineage>
</organism>
<dbReference type="MEROPS" id="S28.004"/>
<protein>
    <submittedName>
        <fullName evidence="7">Peptidase S28</fullName>
    </submittedName>
</protein>
<name>R7SDV3_CONPW</name>
<dbReference type="EMBL" id="JH711592">
    <property type="protein sequence ID" value="EIW74346.1"/>
    <property type="molecule type" value="Genomic_DNA"/>
</dbReference>
<keyword evidence="4" id="KW-0378">Hydrolase</keyword>
<evidence type="ECO:0000313" key="7">
    <source>
        <dbReference type="EMBL" id="EIW74346.1"/>
    </source>
</evidence>
<keyword evidence="3 6" id="KW-0732">Signal</keyword>
<dbReference type="OrthoDB" id="1735038at2759"/>
<evidence type="ECO:0000256" key="4">
    <source>
        <dbReference type="ARBA" id="ARBA00022801"/>
    </source>
</evidence>
<dbReference type="GeneID" id="19200446"/>
<accession>R7SDV3</accession>
<dbReference type="GO" id="GO:0070008">
    <property type="term" value="F:serine-type exopeptidase activity"/>
    <property type="evidence" value="ECO:0007669"/>
    <property type="project" value="InterPro"/>
</dbReference>
<dbReference type="GO" id="GO:0008239">
    <property type="term" value="F:dipeptidyl-peptidase activity"/>
    <property type="evidence" value="ECO:0007669"/>
    <property type="project" value="TreeGrafter"/>
</dbReference>
<dbReference type="OMA" id="TISHAIC"/>
<comment type="similarity">
    <text evidence="1">Belongs to the peptidase S28 family.</text>
</comment>
<evidence type="ECO:0000313" key="8">
    <source>
        <dbReference type="Proteomes" id="UP000053558"/>
    </source>
</evidence>
<proteinExistence type="inferred from homology"/>
<evidence type="ECO:0000256" key="6">
    <source>
        <dbReference type="SAM" id="SignalP"/>
    </source>
</evidence>
<dbReference type="AlphaFoldDB" id="R7SDV3"/>
<dbReference type="Proteomes" id="UP000053558">
    <property type="component" value="Unassembled WGS sequence"/>
</dbReference>
<dbReference type="eggNOG" id="KOG2182">
    <property type="taxonomic scope" value="Eukaryota"/>
</dbReference>